<evidence type="ECO:0000259" key="7">
    <source>
        <dbReference type="PROSITE" id="PS50905"/>
    </source>
</evidence>
<organism evidence="8">
    <name type="scientific">bioreactor metagenome</name>
    <dbReference type="NCBI Taxonomy" id="1076179"/>
    <lineage>
        <taxon>unclassified sequences</taxon>
        <taxon>metagenomes</taxon>
        <taxon>ecological metagenomes</taxon>
    </lineage>
</organism>
<keyword evidence="3" id="KW-0479">Metal-binding</keyword>
<reference evidence="8" key="1">
    <citation type="submission" date="2019-08" db="EMBL/GenBank/DDBJ databases">
        <authorList>
            <person name="Kucharzyk K."/>
            <person name="Murdoch R.W."/>
            <person name="Higgins S."/>
            <person name="Loffler F."/>
        </authorList>
    </citation>
    <scope>NUCLEOTIDE SEQUENCE</scope>
</reference>
<dbReference type="InterPro" id="IPR009040">
    <property type="entry name" value="Ferritin-like_diiron"/>
</dbReference>
<comment type="cofactor">
    <cofactor evidence="1">
        <name>Fe(3+)</name>
        <dbReference type="ChEBI" id="CHEBI:29034"/>
    </cofactor>
</comment>
<feature type="domain" description="Rubredoxin-like" evidence="6">
    <location>
        <begin position="53"/>
        <end position="87"/>
    </location>
</feature>
<dbReference type="SUPFAM" id="SSF57802">
    <property type="entry name" value="Rubredoxin-like"/>
    <property type="match status" value="1"/>
</dbReference>
<dbReference type="PANTHER" id="PTHR43865:SF1">
    <property type="entry name" value="RUBRERYTHRIN-RELATED"/>
    <property type="match status" value="1"/>
</dbReference>
<comment type="caution">
    <text evidence="8">The sequence shown here is derived from an EMBL/GenBank/DDBJ whole genome shotgun (WGS) entry which is preliminary data.</text>
</comment>
<name>A0A645GSP2_9ZZZZ</name>
<evidence type="ECO:0000256" key="1">
    <source>
        <dbReference type="ARBA" id="ARBA00001965"/>
    </source>
</evidence>
<dbReference type="GO" id="GO:0016491">
    <property type="term" value="F:oxidoreductase activity"/>
    <property type="evidence" value="ECO:0007669"/>
    <property type="project" value="InterPro"/>
</dbReference>
<proteinExistence type="predicted"/>
<dbReference type="AlphaFoldDB" id="A0A645GSP2"/>
<dbReference type="InterPro" id="IPR003251">
    <property type="entry name" value="Rr_diiron-bd_dom"/>
</dbReference>
<keyword evidence="4" id="KW-0249">Electron transport</keyword>
<protein>
    <submittedName>
        <fullName evidence="8">Rubrerythrin</fullName>
    </submittedName>
</protein>
<accession>A0A645GSP2</accession>
<dbReference type="InterPro" id="IPR024934">
    <property type="entry name" value="Rubredoxin-like_dom"/>
</dbReference>
<dbReference type="PROSITE" id="PS50905">
    <property type="entry name" value="FERRITIN_LIKE"/>
    <property type="match status" value="1"/>
</dbReference>
<dbReference type="PROSITE" id="PS50903">
    <property type="entry name" value="RUBREDOXIN_LIKE"/>
    <property type="match status" value="1"/>
</dbReference>
<sequence>MYANFAKEAKEEGFDRIAYLFEAVAKIEKEHEERYRQLLENVKSGAVFSKEEESVWQCENCGHRHVGKDAPGLCPVCNHPQSYFRLASQNY</sequence>
<dbReference type="CDD" id="cd00729">
    <property type="entry name" value="rubredoxin_SM"/>
    <property type="match status" value="1"/>
</dbReference>
<evidence type="ECO:0000259" key="6">
    <source>
        <dbReference type="PROSITE" id="PS50903"/>
    </source>
</evidence>
<dbReference type="SUPFAM" id="SSF47240">
    <property type="entry name" value="Ferritin-like"/>
    <property type="match status" value="1"/>
</dbReference>
<dbReference type="Gene3D" id="2.20.28.10">
    <property type="match status" value="1"/>
</dbReference>
<dbReference type="Gene3D" id="1.20.1260.10">
    <property type="match status" value="1"/>
</dbReference>
<dbReference type="PANTHER" id="PTHR43865">
    <property type="entry name" value="RUBRERYTHRIN-RELATED"/>
    <property type="match status" value="1"/>
</dbReference>
<evidence type="ECO:0000256" key="5">
    <source>
        <dbReference type="ARBA" id="ARBA00023004"/>
    </source>
</evidence>
<dbReference type="Pfam" id="PF02915">
    <property type="entry name" value="Rubrerythrin"/>
    <property type="match status" value="1"/>
</dbReference>
<dbReference type="InterPro" id="IPR048574">
    <property type="entry name" value="RUBY_RBDX"/>
</dbReference>
<dbReference type="InterPro" id="IPR052364">
    <property type="entry name" value="Rubrerythrin"/>
</dbReference>
<dbReference type="EMBL" id="VSSQ01079263">
    <property type="protein sequence ID" value="MPN28829.1"/>
    <property type="molecule type" value="Genomic_DNA"/>
</dbReference>
<keyword evidence="5" id="KW-0408">Iron</keyword>
<dbReference type="InterPro" id="IPR009078">
    <property type="entry name" value="Ferritin-like_SF"/>
</dbReference>
<evidence type="ECO:0000256" key="2">
    <source>
        <dbReference type="ARBA" id="ARBA00022448"/>
    </source>
</evidence>
<keyword evidence="2" id="KW-0813">Transport</keyword>
<dbReference type="InterPro" id="IPR012347">
    <property type="entry name" value="Ferritin-like"/>
</dbReference>
<evidence type="ECO:0000313" key="8">
    <source>
        <dbReference type="EMBL" id="MPN28829.1"/>
    </source>
</evidence>
<dbReference type="Pfam" id="PF21349">
    <property type="entry name" value="RUBY_RBDX"/>
    <property type="match status" value="1"/>
</dbReference>
<gene>
    <name evidence="8" type="primary">rbr_37</name>
    <name evidence="8" type="ORF">SDC9_176274</name>
</gene>
<dbReference type="GO" id="GO:0005506">
    <property type="term" value="F:iron ion binding"/>
    <property type="evidence" value="ECO:0007669"/>
    <property type="project" value="InterPro"/>
</dbReference>
<evidence type="ECO:0000256" key="4">
    <source>
        <dbReference type="ARBA" id="ARBA00022982"/>
    </source>
</evidence>
<feature type="domain" description="Ferritin-like diiron" evidence="7">
    <location>
        <begin position="1"/>
        <end position="91"/>
    </location>
</feature>
<evidence type="ECO:0000256" key="3">
    <source>
        <dbReference type="ARBA" id="ARBA00022723"/>
    </source>
</evidence>